<organism evidence="3">
    <name type="scientific">Anopheles coluzzii</name>
    <name type="common">African malaria mosquito</name>
    <dbReference type="NCBI Taxonomy" id="1518534"/>
    <lineage>
        <taxon>Eukaryota</taxon>
        <taxon>Metazoa</taxon>
        <taxon>Ecdysozoa</taxon>
        <taxon>Arthropoda</taxon>
        <taxon>Hexapoda</taxon>
        <taxon>Insecta</taxon>
        <taxon>Pterygota</taxon>
        <taxon>Neoptera</taxon>
        <taxon>Endopterygota</taxon>
        <taxon>Diptera</taxon>
        <taxon>Nematocera</taxon>
        <taxon>Culicoidea</taxon>
        <taxon>Culicidae</taxon>
        <taxon>Anophelinae</taxon>
        <taxon>Anopheles</taxon>
    </lineage>
</organism>
<dbReference type="Pfam" id="PF16064">
    <property type="entry name" value="DUF4806"/>
    <property type="match status" value="1"/>
</dbReference>
<accession>A0A8W7P056</accession>
<dbReference type="VEuPathDB" id="VectorBase:ACON2_036209"/>
<feature type="compositionally biased region" description="Basic and acidic residues" evidence="1">
    <location>
        <begin position="322"/>
        <end position="337"/>
    </location>
</feature>
<feature type="region of interest" description="Disordered" evidence="1">
    <location>
        <begin position="772"/>
        <end position="799"/>
    </location>
</feature>
<dbReference type="Proteomes" id="UP000075882">
    <property type="component" value="Unassembled WGS sequence"/>
</dbReference>
<evidence type="ECO:0000313" key="3">
    <source>
        <dbReference type="EnsemblMetazoa" id="ACOM023048-PA.1"/>
    </source>
</evidence>
<feature type="region of interest" description="Disordered" evidence="1">
    <location>
        <begin position="297"/>
        <end position="362"/>
    </location>
</feature>
<evidence type="ECO:0000259" key="2">
    <source>
        <dbReference type="Pfam" id="PF16064"/>
    </source>
</evidence>
<feature type="region of interest" description="Disordered" evidence="1">
    <location>
        <begin position="388"/>
        <end position="421"/>
    </location>
</feature>
<feature type="compositionally biased region" description="Low complexity" evidence="1">
    <location>
        <begin position="790"/>
        <end position="799"/>
    </location>
</feature>
<dbReference type="VEuPathDB" id="VectorBase:ACON2_042824"/>
<reference evidence="3" key="1">
    <citation type="submission" date="2022-08" db="UniProtKB">
        <authorList>
            <consortium name="EnsemblMetazoa"/>
        </authorList>
    </citation>
    <scope>IDENTIFICATION</scope>
</reference>
<dbReference type="AlphaFoldDB" id="A0A8W7P056"/>
<feature type="region of interest" description="Disordered" evidence="1">
    <location>
        <begin position="165"/>
        <end position="187"/>
    </location>
</feature>
<dbReference type="InterPro" id="IPR032071">
    <property type="entry name" value="DUF4806"/>
</dbReference>
<feature type="compositionally biased region" description="Basic and acidic residues" evidence="1">
    <location>
        <begin position="297"/>
        <end position="315"/>
    </location>
</feature>
<feature type="domain" description="DUF4806" evidence="2">
    <location>
        <begin position="502"/>
        <end position="582"/>
    </location>
</feature>
<evidence type="ECO:0000256" key="1">
    <source>
        <dbReference type="SAM" id="MobiDB-lite"/>
    </source>
</evidence>
<proteinExistence type="predicted"/>
<sequence>MAKSAIPSATPNKPKVYRLTTLDEVKKFEHRLNDPIFQQKARKRVKRVVAREDGPGKCMKRMWDIMFDKAPIEKFSWAGTNSKIALRDYKNIVDLYKYGGTTDANHPVNDMQVRAFFLKSIKYATDLKNIQNCNEKKARQAKCDQNRKPPSSWWSVQDAWLEEDVHEQDESGGVQEESTEQYNTGEQEEYVEEMPYVLVKKTKSNLGRKEVAVAPSSWIHKDGKGTTYVSLPDAVCPKKIRALLEKESNPTKEWEKHECEILSTDIPTLTMAYTIIETMQKQNKVLGGRPTQLIKTSLDKTEKALPTRPPVKEAPKVVSKQKQPDKPKTLPEPHPEPDYDPFADIPNWHVPEKHRTPATSPTEDLQMTVEECEPTDPLQQLFSSAVVNQEQSDEDDPFRDVSPPLKDPQLTANCEQRPPVDSTDQFFTRINKELNKQHDVLGDVSYAQLLDLLYELKCMIRTNQDELRRKINEGFSRLQQTVLSVLAKDNTDDSAAFEEKTVTCKEELDELESRLQDEAYREQVHRWMDRIIESEAKPELRMTNILHKLVDSKLLAQLEWNPEPTHPEKIRLETYRHFCKLFEYAGTTTEHVANDWFVECFFRNKLKNNAHTRVNISEKRKGVTESKPLKIARTETELNTCEETVNLLETDTVSTANQDDDVYEIIELDGDEDNAPTTATTATPTETTEYVEVYHITSFDGMNDFEYAGTTSVYRADHVSVENFMRKKLQNSTSRIKVKGVRRSVPRPGRKGLNRVGDEIIKIIPKQIKLTSSTDARSPAAVADATQGQSSPSSSIPMAVSVPAKPIRSETIVVKQDATMFIDGVNEFEEMLDIRRLQK</sequence>
<protein>
    <recommendedName>
        <fullName evidence="2">DUF4806 domain-containing protein</fullName>
    </recommendedName>
</protein>
<dbReference type="EnsemblMetazoa" id="ACOM023048-RA">
    <property type="protein sequence ID" value="ACOM023048-PA.1"/>
    <property type="gene ID" value="ACOM023048"/>
</dbReference>
<name>A0A8W7P056_ANOCL</name>